<dbReference type="Proteomes" id="UP000183868">
    <property type="component" value="Chromosome"/>
</dbReference>
<dbReference type="InterPro" id="IPR041682">
    <property type="entry name" value="AAA_14"/>
</dbReference>
<evidence type="ECO:0000313" key="2">
    <source>
        <dbReference type="EMBL" id="APF17623.1"/>
    </source>
</evidence>
<evidence type="ECO:0000313" key="3">
    <source>
        <dbReference type="Proteomes" id="UP000183868"/>
    </source>
</evidence>
<dbReference type="PANTHER" id="PTHR42990">
    <property type="entry name" value="ATPASE"/>
    <property type="match status" value="1"/>
</dbReference>
<accession>A0A1J1C4Q3</accession>
<dbReference type="AlphaFoldDB" id="A0A1J1C4Q3"/>
<dbReference type="EMBL" id="CP018099">
    <property type="protein sequence ID" value="APF17623.1"/>
    <property type="molecule type" value="Genomic_DNA"/>
</dbReference>
<dbReference type="InterPro" id="IPR003593">
    <property type="entry name" value="AAA+_ATPase"/>
</dbReference>
<dbReference type="SUPFAM" id="SSF52540">
    <property type="entry name" value="P-loop containing nucleoside triphosphate hydrolases"/>
    <property type="match status" value="1"/>
</dbReference>
<organism evidence="2 3">
    <name type="scientific">Caldithrix abyssi DSM 13497</name>
    <dbReference type="NCBI Taxonomy" id="880073"/>
    <lineage>
        <taxon>Bacteria</taxon>
        <taxon>Pseudomonadati</taxon>
        <taxon>Calditrichota</taxon>
        <taxon>Calditrichia</taxon>
        <taxon>Calditrichales</taxon>
        <taxon>Calditrichaceae</taxon>
        <taxon>Caldithrix</taxon>
    </lineage>
</organism>
<dbReference type="InterPro" id="IPR027417">
    <property type="entry name" value="P-loop_NTPase"/>
</dbReference>
<proteinExistence type="predicted"/>
<dbReference type="Pfam" id="PF13173">
    <property type="entry name" value="AAA_14"/>
    <property type="match status" value="1"/>
</dbReference>
<dbReference type="PANTHER" id="PTHR42990:SF1">
    <property type="entry name" value="AAA+ ATPASE DOMAIN-CONTAINING PROTEIN"/>
    <property type="match status" value="1"/>
</dbReference>
<protein>
    <recommendedName>
        <fullName evidence="1">AAA+ ATPase domain-containing protein</fullName>
    </recommendedName>
</protein>
<gene>
    <name evidence="2" type="ORF">Cabys_872</name>
</gene>
<feature type="domain" description="AAA+ ATPase" evidence="1">
    <location>
        <begin position="35"/>
        <end position="139"/>
    </location>
</feature>
<dbReference type="KEGG" id="caby:Cabys_872"/>
<dbReference type="OrthoDB" id="9768467at2"/>
<reference evidence="2 3" key="1">
    <citation type="submission" date="2016-11" db="EMBL/GenBank/DDBJ databases">
        <title>Genomic analysis of Caldithrix abyssi and proposal of a novel bacterial phylum Caldithrichaeota.</title>
        <authorList>
            <person name="Kublanov I."/>
            <person name="Sigalova O."/>
            <person name="Gavrilov S."/>
            <person name="Lebedinsky A."/>
            <person name="Ivanova N."/>
            <person name="Daum C."/>
            <person name="Reddy T."/>
            <person name="Klenk H.P."/>
            <person name="Goker M."/>
            <person name="Reva O."/>
            <person name="Miroshnichenko M."/>
            <person name="Kyprides N."/>
            <person name="Woyke T."/>
            <person name="Gelfand M."/>
        </authorList>
    </citation>
    <scope>NUCLEOTIDE SEQUENCE [LARGE SCALE GENOMIC DNA]</scope>
    <source>
        <strain evidence="2 3">LF13</strain>
    </source>
</reference>
<dbReference type="Gene3D" id="3.40.50.300">
    <property type="entry name" value="P-loop containing nucleotide triphosphate hydrolases"/>
    <property type="match status" value="1"/>
</dbReference>
<evidence type="ECO:0000259" key="1">
    <source>
        <dbReference type="SMART" id="SM00382"/>
    </source>
</evidence>
<dbReference type="SMART" id="SM00382">
    <property type="entry name" value="AAA"/>
    <property type="match status" value="1"/>
</dbReference>
<name>A0A1J1C4Q3_CALAY</name>
<sequence length="171" mass="20232">MELAHLNELHLLALEEAQKYPRRRFIFDEILKDKGKHFIGIIGPRGSGKTILLKQIAAKVPDSFYLSVDVLPDIDLFQVAKQLIETQKIKYLLFDEIHFKVHFARELKKIYDFLDVKVIFTSSASLVIRQPELDLSWCVKFFTVFPFSFREFIYFKTDTLIPYLELEDIWK</sequence>
<dbReference type="RefSeq" id="WP_044281183.1">
    <property type="nucleotide sequence ID" value="NZ_CM001402.1"/>
</dbReference>